<dbReference type="OrthoDB" id="9795145at2"/>
<feature type="region of interest" description="Disordered" evidence="7">
    <location>
        <begin position="1"/>
        <end position="35"/>
    </location>
</feature>
<evidence type="ECO:0000256" key="7">
    <source>
        <dbReference type="SAM" id="MobiDB-lite"/>
    </source>
</evidence>
<name>A0A1E3W9H1_9HYPH</name>
<dbReference type="GO" id="GO:0015031">
    <property type="term" value="P:protein transport"/>
    <property type="evidence" value="ECO:0007669"/>
    <property type="project" value="UniProtKB-UniRule"/>
</dbReference>
<evidence type="ECO:0000313" key="9">
    <source>
        <dbReference type="Proteomes" id="UP000095042"/>
    </source>
</evidence>
<feature type="compositionally biased region" description="Low complexity" evidence="7">
    <location>
        <begin position="23"/>
        <end position="35"/>
    </location>
</feature>
<comment type="caution">
    <text evidence="8">The sequence shown here is derived from an EMBL/GenBank/DDBJ whole genome shotgun (WGS) entry which is preliminary data.</text>
</comment>
<dbReference type="Proteomes" id="UP000095042">
    <property type="component" value="Unassembled WGS sequence"/>
</dbReference>
<sequence length="186" mass="19650">MAKKKDDGGASKPNGDGPKPEPAAAGAAGQSTAGARAGTQAQLNILAQYVKDLSFESPGAPQTLQGPGENPQLKIGVNVNAGPRGEDVYEVAVHIEAHAKSDAGVIYNVELDYAGLFRIKNVPEQLLQPVMFVDCPTLLFPFVRRVISDVVRDGGFPPLMLDPIDFGRLYAQNMAQEAKGSPAQPN</sequence>
<dbReference type="GO" id="GO:0051082">
    <property type="term" value="F:unfolded protein binding"/>
    <property type="evidence" value="ECO:0007669"/>
    <property type="project" value="InterPro"/>
</dbReference>
<reference evidence="8 9" key="1">
    <citation type="journal article" date="2016" name="Environ. Microbiol.">
        <title>New Methyloceanibacter diversity from North Sea sediments includes methanotroph containing solely the soluble methane monooxygenase.</title>
        <authorList>
            <person name="Vekeman B."/>
            <person name="Kerckhof F.M."/>
            <person name="Cremers G."/>
            <person name="de Vos P."/>
            <person name="Vandamme P."/>
            <person name="Boon N."/>
            <person name="Op den Camp H.J."/>
            <person name="Heylen K."/>
        </authorList>
    </citation>
    <scope>NUCLEOTIDE SEQUENCE [LARGE SCALE GENOMIC DNA]</scope>
    <source>
        <strain evidence="8 9">R-67177</strain>
    </source>
</reference>
<evidence type="ECO:0000256" key="5">
    <source>
        <dbReference type="ARBA" id="ARBA00023186"/>
    </source>
</evidence>
<dbReference type="InterPro" id="IPR035958">
    <property type="entry name" value="SecB-like_sf"/>
</dbReference>
<protein>
    <recommendedName>
        <fullName evidence="6">Protein-export protein SecB</fullName>
    </recommendedName>
</protein>
<keyword evidence="5 6" id="KW-0143">Chaperone</keyword>
<dbReference type="RefSeq" id="WP_069624337.1">
    <property type="nucleotide sequence ID" value="NZ_LPWD01000300.1"/>
</dbReference>
<dbReference type="PANTHER" id="PTHR36918">
    <property type="match status" value="1"/>
</dbReference>
<comment type="function">
    <text evidence="6">One of the proteins required for the normal export of preproteins out of the cell cytoplasm. It is a molecular chaperone that binds to a subset of precursor proteins, maintaining them in a translocation-competent state. It also specifically binds to its receptor SecA.</text>
</comment>
<comment type="subunit">
    <text evidence="6">Homotetramer, a dimer of dimers. One homotetramer interacts with 1 SecA dimer.</text>
</comment>
<dbReference type="NCBIfam" id="NF004392">
    <property type="entry name" value="PRK05751.1-3"/>
    <property type="match status" value="1"/>
</dbReference>
<keyword evidence="9" id="KW-1185">Reference proteome</keyword>
<dbReference type="HAMAP" id="MF_00821">
    <property type="entry name" value="SecB"/>
    <property type="match status" value="1"/>
</dbReference>
<dbReference type="Gene3D" id="3.10.420.10">
    <property type="entry name" value="SecB-like"/>
    <property type="match status" value="1"/>
</dbReference>
<dbReference type="EMBL" id="LPWD01000300">
    <property type="protein sequence ID" value="ODS02475.1"/>
    <property type="molecule type" value="Genomic_DNA"/>
</dbReference>
<comment type="similarity">
    <text evidence="1 6">Belongs to the SecB family.</text>
</comment>
<dbReference type="PANTHER" id="PTHR36918:SF1">
    <property type="entry name" value="PROTEIN-EXPORT PROTEIN SECB"/>
    <property type="match status" value="1"/>
</dbReference>
<gene>
    <name evidence="6" type="primary">secB</name>
    <name evidence="8" type="ORF">AUC71_15190</name>
</gene>
<evidence type="ECO:0000256" key="2">
    <source>
        <dbReference type="ARBA" id="ARBA00022448"/>
    </source>
</evidence>
<proteinExistence type="inferred from homology"/>
<dbReference type="PRINTS" id="PR01594">
    <property type="entry name" value="SECBCHAPRONE"/>
</dbReference>
<dbReference type="SUPFAM" id="SSF54611">
    <property type="entry name" value="SecB-like"/>
    <property type="match status" value="1"/>
</dbReference>
<organism evidence="8 9">
    <name type="scientific">Methyloceanibacter marginalis</name>
    <dbReference type="NCBI Taxonomy" id="1774971"/>
    <lineage>
        <taxon>Bacteria</taxon>
        <taxon>Pseudomonadati</taxon>
        <taxon>Pseudomonadota</taxon>
        <taxon>Alphaproteobacteria</taxon>
        <taxon>Hyphomicrobiales</taxon>
        <taxon>Hyphomicrobiaceae</taxon>
        <taxon>Methyloceanibacter</taxon>
    </lineage>
</organism>
<dbReference type="GO" id="GO:0006457">
    <property type="term" value="P:protein folding"/>
    <property type="evidence" value="ECO:0007669"/>
    <property type="project" value="UniProtKB-UniRule"/>
</dbReference>
<accession>A0A1E3W9H1</accession>
<dbReference type="GO" id="GO:0005737">
    <property type="term" value="C:cytoplasm"/>
    <property type="evidence" value="ECO:0007669"/>
    <property type="project" value="UniProtKB-SubCell"/>
</dbReference>
<evidence type="ECO:0000256" key="4">
    <source>
        <dbReference type="ARBA" id="ARBA00023010"/>
    </source>
</evidence>
<comment type="subcellular location">
    <subcellularLocation>
        <location evidence="6">Cytoplasm</location>
    </subcellularLocation>
</comment>
<dbReference type="AlphaFoldDB" id="A0A1E3W9H1"/>
<evidence type="ECO:0000256" key="6">
    <source>
        <dbReference type="HAMAP-Rule" id="MF_00821"/>
    </source>
</evidence>
<evidence type="ECO:0000313" key="8">
    <source>
        <dbReference type="EMBL" id="ODS02475.1"/>
    </source>
</evidence>
<keyword evidence="2 6" id="KW-0813">Transport</keyword>
<dbReference type="GO" id="GO:0051262">
    <property type="term" value="P:protein tetramerization"/>
    <property type="evidence" value="ECO:0007669"/>
    <property type="project" value="InterPro"/>
</dbReference>
<dbReference type="InterPro" id="IPR003708">
    <property type="entry name" value="SecB"/>
</dbReference>
<evidence type="ECO:0000256" key="1">
    <source>
        <dbReference type="ARBA" id="ARBA00009990"/>
    </source>
</evidence>
<dbReference type="Pfam" id="PF02556">
    <property type="entry name" value="SecB"/>
    <property type="match status" value="1"/>
</dbReference>
<dbReference type="NCBIfam" id="TIGR00809">
    <property type="entry name" value="secB"/>
    <property type="match status" value="1"/>
</dbReference>
<keyword evidence="4 6" id="KW-0811">Translocation</keyword>
<keyword evidence="6" id="KW-0963">Cytoplasm</keyword>
<evidence type="ECO:0000256" key="3">
    <source>
        <dbReference type="ARBA" id="ARBA00022927"/>
    </source>
</evidence>
<keyword evidence="3 6" id="KW-0653">Protein transport</keyword>